<organism evidence="3">
    <name type="scientific">uncultured Acidimicrobiales bacterium</name>
    <dbReference type="NCBI Taxonomy" id="310071"/>
    <lineage>
        <taxon>Bacteria</taxon>
        <taxon>Bacillati</taxon>
        <taxon>Actinomycetota</taxon>
        <taxon>Acidimicrobiia</taxon>
        <taxon>Acidimicrobiales</taxon>
        <taxon>environmental samples</taxon>
    </lineage>
</organism>
<dbReference type="GO" id="GO:0046872">
    <property type="term" value="F:metal ion binding"/>
    <property type="evidence" value="ECO:0007669"/>
    <property type="project" value="InterPro"/>
</dbReference>
<dbReference type="PROSITE" id="PS50975">
    <property type="entry name" value="ATP_GRASP"/>
    <property type="match status" value="1"/>
</dbReference>
<dbReference type="EMBL" id="CADCTF010000098">
    <property type="protein sequence ID" value="CAA9245017.1"/>
    <property type="molecule type" value="Genomic_DNA"/>
</dbReference>
<name>A0A6J4I8A4_9ACTN</name>
<sequence>MKQPRASLDPPPGYERLNRYSRIIVDEALCRGIAVELLDPTAGEMVLSLGDRRMSTLESLSELTSAVAFRRCDHKGYTREVFARAGLRVAEGTIATFDQRDEAFLATWHDIVVKPVRGEQGRGITVGVVSPQELAVALATASATCPEVLLERRCEGEDLRVVVIGAEVVAASVRRAPVVVGDGASTIATLTEELSAARLLATDGSSHVPVDDITEAVVRSAGYRLDEVLPEGTQLAVRRTANLHTGGTIHDVTDELHPDLRAVALAAAAAVGAPVLGLDMIVPSVAGPDYTLIEANERPGLANHEPQPTVARFVDLLFPETARPRP</sequence>
<dbReference type="InterPro" id="IPR011761">
    <property type="entry name" value="ATP-grasp"/>
</dbReference>
<gene>
    <name evidence="3" type="ORF">AVDCRST_MAG50-1916</name>
</gene>
<dbReference type="GO" id="GO:0005737">
    <property type="term" value="C:cytoplasm"/>
    <property type="evidence" value="ECO:0007669"/>
    <property type="project" value="TreeGrafter"/>
</dbReference>
<keyword evidence="1" id="KW-0067">ATP-binding</keyword>
<dbReference type="GO" id="GO:0071161">
    <property type="term" value="F:cyanophycin synthetase activity (L-arginine-adding)"/>
    <property type="evidence" value="ECO:0007669"/>
    <property type="project" value="UniProtKB-EC"/>
</dbReference>
<proteinExistence type="predicted"/>
<dbReference type="GO" id="GO:0005524">
    <property type="term" value="F:ATP binding"/>
    <property type="evidence" value="ECO:0007669"/>
    <property type="project" value="UniProtKB-UniRule"/>
</dbReference>
<keyword evidence="3" id="KW-0436">Ligase</keyword>
<feature type="domain" description="ATP-grasp" evidence="2">
    <location>
        <begin position="79"/>
        <end position="322"/>
    </location>
</feature>
<dbReference type="PANTHER" id="PTHR21621">
    <property type="entry name" value="RIBOSOMAL PROTEIN S6 MODIFICATION PROTEIN"/>
    <property type="match status" value="1"/>
</dbReference>
<dbReference type="GO" id="GO:0018169">
    <property type="term" value="F:ribosomal S6-glutamic acid ligase activity"/>
    <property type="evidence" value="ECO:0007669"/>
    <property type="project" value="TreeGrafter"/>
</dbReference>
<evidence type="ECO:0000259" key="2">
    <source>
        <dbReference type="PROSITE" id="PS50975"/>
    </source>
</evidence>
<dbReference type="EC" id="6.3.2.30" evidence="3"/>
<dbReference type="Gene3D" id="3.30.1490.20">
    <property type="entry name" value="ATP-grasp fold, A domain"/>
    <property type="match status" value="1"/>
</dbReference>
<dbReference type="InterPro" id="IPR013815">
    <property type="entry name" value="ATP_grasp_subdomain_1"/>
</dbReference>
<keyword evidence="1" id="KW-0547">Nucleotide-binding</keyword>
<evidence type="ECO:0000313" key="3">
    <source>
        <dbReference type="EMBL" id="CAA9245017.1"/>
    </source>
</evidence>
<dbReference type="PANTHER" id="PTHR21621:SF0">
    <property type="entry name" value="BETA-CITRYLGLUTAMATE SYNTHASE B-RELATED"/>
    <property type="match status" value="1"/>
</dbReference>
<dbReference type="Gene3D" id="3.30.470.20">
    <property type="entry name" value="ATP-grasp fold, B domain"/>
    <property type="match status" value="2"/>
</dbReference>
<accession>A0A6J4I8A4</accession>
<protein>
    <submittedName>
        <fullName evidence="3">Cyanophycin synthase(EC)</fullName>
        <ecNumber evidence="3">6.3.2.29</ecNumber>
        <ecNumber evidence="3">6.3.2.30</ecNumber>
    </submittedName>
</protein>
<reference evidence="3" key="1">
    <citation type="submission" date="2020-02" db="EMBL/GenBank/DDBJ databases">
        <authorList>
            <person name="Meier V. D."/>
        </authorList>
    </citation>
    <scope>NUCLEOTIDE SEQUENCE</scope>
    <source>
        <strain evidence="3">AVDCRST_MAG50</strain>
    </source>
</reference>
<dbReference type="GO" id="GO:0009432">
    <property type="term" value="P:SOS response"/>
    <property type="evidence" value="ECO:0007669"/>
    <property type="project" value="TreeGrafter"/>
</dbReference>
<dbReference type="EC" id="6.3.2.29" evidence="3"/>
<evidence type="ECO:0000256" key="1">
    <source>
        <dbReference type="PROSITE-ProRule" id="PRU00409"/>
    </source>
</evidence>
<dbReference type="AlphaFoldDB" id="A0A6J4I8A4"/>
<dbReference type="SUPFAM" id="SSF56059">
    <property type="entry name" value="Glutathione synthetase ATP-binding domain-like"/>
    <property type="match status" value="1"/>
</dbReference>
<dbReference type="GO" id="GO:0071160">
    <property type="term" value="F:cyanophycin synthetase activity (L-aspartate-adding)"/>
    <property type="evidence" value="ECO:0007669"/>
    <property type="project" value="UniProtKB-EC"/>
</dbReference>